<feature type="compositionally biased region" description="Basic and acidic residues" evidence="1">
    <location>
        <begin position="178"/>
        <end position="193"/>
    </location>
</feature>
<accession>A0A9P6IIM5</accession>
<evidence type="ECO:0000313" key="3">
    <source>
        <dbReference type="Proteomes" id="UP000781932"/>
    </source>
</evidence>
<feature type="compositionally biased region" description="Polar residues" evidence="1">
    <location>
        <begin position="194"/>
        <end position="227"/>
    </location>
</feature>
<evidence type="ECO:0000256" key="1">
    <source>
        <dbReference type="SAM" id="MobiDB-lite"/>
    </source>
</evidence>
<name>A0A9P6IIM5_9PEZI</name>
<dbReference type="AlphaFoldDB" id="A0A9P6IIM5"/>
<comment type="caution">
    <text evidence="2">The sequence shown here is derived from an EMBL/GenBank/DDBJ whole genome shotgun (WGS) entry which is preliminary data.</text>
</comment>
<dbReference type="Proteomes" id="UP000781932">
    <property type="component" value="Unassembled WGS sequence"/>
</dbReference>
<evidence type="ECO:0000313" key="2">
    <source>
        <dbReference type="EMBL" id="KAF9882006.1"/>
    </source>
</evidence>
<reference evidence="2" key="2">
    <citation type="submission" date="2020-11" db="EMBL/GenBank/DDBJ databases">
        <title>Whole genome sequencing of Colletotrichum sp.</title>
        <authorList>
            <person name="Li H."/>
        </authorList>
    </citation>
    <scope>NUCLEOTIDE SEQUENCE</scope>
    <source>
        <strain evidence="2">CkLH20</strain>
    </source>
</reference>
<feature type="region of interest" description="Disordered" evidence="1">
    <location>
        <begin position="92"/>
        <end position="138"/>
    </location>
</feature>
<protein>
    <submittedName>
        <fullName evidence="2">Uncharacterized protein</fullName>
    </submittedName>
</protein>
<reference evidence="2" key="1">
    <citation type="submission" date="2020-03" db="EMBL/GenBank/DDBJ databases">
        <authorList>
            <person name="He L."/>
        </authorList>
    </citation>
    <scope>NUCLEOTIDE SEQUENCE</scope>
    <source>
        <strain evidence="2">CkLH20</strain>
    </source>
</reference>
<feature type="region of interest" description="Disordered" evidence="1">
    <location>
        <begin position="359"/>
        <end position="381"/>
    </location>
</feature>
<feature type="compositionally biased region" description="Basic and acidic residues" evidence="1">
    <location>
        <begin position="359"/>
        <end position="371"/>
    </location>
</feature>
<feature type="region of interest" description="Disordered" evidence="1">
    <location>
        <begin position="261"/>
        <end position="288"/>
    </location>
</feature>
<organism evidence="2 3">
    <name type="scientific">Colletotrichum karsti</name>
    <dbReference type="NCBI Taxonomy" id="1095194"/>
    <lineage>
        <taxon>Eukaryota</taxon>
        <taxon>Fungi</taxon>
        <taxon>Dikarya</taxon>
        <taxon>Ascomycota</taxon>
        <taxon>Pezizomycotina</taxon>
        <taxon>Sordariomycetes</taxon>
        <taxon>Hypocreomycetidae</taxon>
        <taxon>Glomerellales</taxon>
        <taxon>Glomerellaceae</taxon>
        <taxon>Colletotrichum</taxon>
        <taxon>Colletotrichum boninense species complex</taxon>
    </lineage>
</organism>
<dbReference type="GeneID" id="62155836"/>
<keyword evidence="3" id="KW-1185">Reference proteome</keyword>
<sequence>MHQPQRTRSLTPATEVQRLTDPNALVYKESVLRRYSSTDRLSLKSHNSGSLFSDTTPTSFYKFCCQPQAELALNPPPAKKKPAMLSNLFHPTKGFGPEPQQSLEAAGDFDETPSPSLRPSMADMSLKKPDNDAYSTSSAKSGVFRHALLKTKSGHPTVIDRELPVSPVLSRQIDPDESMEKIREEQRPKESGYENKSTASLPSRSRSAVSTQGTSSEPQFPGSSGESDASAPRERVCVDPLLHPDESHIKAHHRGLLKGADFCDTGVPGQPVPQQAEEDDSDSESDDEVVLARVRRAMTGDDNCLSTVEITLPKEAAGHSRAMKVRPAFNTSTFQYPTIPDNQLYPVSHQTSLGVSKVRPFDASKEHKAPEGDVAGSPSSP</sequence>
<gene>
    <name evidence="2" type="ORF">CkaCkLH20_00042</name>
</gene>
<feature type="compositionally biased region" description="Acidic residues" evidence="1">
    <location>
        <begin position="276"/>
        <end position="288"/>
    </location>
</feature>
<dbReference type="EMBL" id="JAATWM020000001">
    <property type="protein sequence ID" value="KAF9882006.1"/>
    <property type="molecule type" value="Genomic_DNA"/>
</dbReference>
<feature type="region of interest" description="Disordered" evidence="1">
    <location>
        <begin position="159"/>
        <end position="233"/>
    </location>
</feature>
<dbReference type="RefSeq" id="XP_038751467.1">
    <property type="nucleotide sequence ID" value="XM_038882762.1"/>
</dbReference>
<dbReference type="OrthoDB" id="4821162at2759"/>
<proteinExistence type="predicted"/>